<dbReference type="AlphaFoldDB" id="A0AAV1CP45"/>
<dbReference type="PANTHER" id="PTHR31717:SF46">
    <property type="entry name" value="CCT MOTIF FAMILY PROTEIN-RELATED"/>
    <property type="match status" value="1"/>
</dbReference>
<dbReference type="InterPro" id="IPR049808">
    <property type="entry name" value="CONSTANS-like_Bbox1"/>
</dbReference>
<sequence length="504" mass="55350">MEPLCEFCGVLRAVVYCRSDTAKLCLHCDGCVHSANALSRRHERSLICDRCNSQPAFVRCMEEKLSFCQNCDWNGNGCTGPGHHREKLSFYNGCPSLSEFSRIWSSVLDAPPADATSFGGCSSFGNGTVLNVNENGMASSCSDLRDGNKGSSTNVGMVANRLNEIASYVKYEPWMTPPVIPPNPNFAVQCNRDQTPLFSDGCTLPKLQPGSQDAKDLGIQESDGLCQGVDIDDVALMFDCGYDMLGNSEVHSRYNSEDGTMSSLVMDKNLSVSESNSHVENAFEASSSAQTDCIGYQSSIVGGSTCLMQNMNTSPNCVRMNTNCNRSIGLGFPSGQVHSSMSLSLSNITGESSGADYQDCGLSPVFLTGESPWESGLEASCPQARDKAKMRYNEKKKTRTYAHQLQLLCFFLQHVDHTACKQLLKSYLQVKLISMTANNLPFLIGFHIYANFICHIELSVYYVLSFLICLYSTPLHQAIDLSQDSRSHHRQVLTNSAVFFLQVR</sequence>
<dbReference type="InterPro" id="IPR000315">
    <property type="entry name" value="Znf_B-box"/>
</dbReference>
<evidence type="ECO:0000256" key="3">
    <source>
        <dbReference type="ARBA" id="ARBA00022833"/>
    </source>
</evidence>
<evidence type="ECO:0000313" key="6">
    <source>
        <dbReference type="EMBL" id="CAI9096388.1"/>
    </source>
</evidence>
<keyword evidence="1" id="KW-0479">Metal-binding</keyword>
<evidence type="ECO:0000259" key="5">
    <source>
        <dbReference type="PROSITE" id="PS50119"/>
    </source>
</evidence>
<dbReference type="EMBL" id="OX459119">
    <property type="protein sequence ID" value="CAI9096388.1"/>
    <property type="molecule type" value="Genomic_DNA"/>
</dbReference>
<dbReference type="SMART" id="SM00336">
    <property type="entry name" value="BBOX"/>
    <property type="match status" value="1"/>
</dbReference>
<evidence type="ECO:0000256" key="1">
    <source>
        <dbReference type="ARBA" id="ARBA00022723"/>
    </source>
</evidence>
<evidence type="ECO:0000313" key="7">
    <source>
        <dbReference type="Proteomes" id="UP001161247"/>
    </source>
</evidence>
<dbReference type="Proteomes" id="UP001161247">
    <property type="component" value="Chromosome 2"/>
</dbReference>
<dbReference type="GO" id="GO:0008270">
    <property type="term" value="F:zinc ion binding"/>
    <property type="evidence" value="ECO:0007669"/>
    <property type="project" value="UniProtKB-KW"/>
</dbReference>
<dbReference type="PROSITE" id="PS50119">
    <property type="entry name" value="ZF_BBOX"/>
    <property type="match status" value="1"/>
</dbReference>
<dbReference type="PANTHER" id="PTHR31717">
    <property type="entry name" value="ZINC FINGER PROTEIN CONSTANS-LIKE 10"/>
    <property type="match status" value="1"/>
</dbReference>
<reference evidence="6" key="1">
    <citation type="submission" date="2023-03" db="EMBL/GenBank/DDBJ databases">
        <authorList>
            <person name="Julca I."/>
        </authorList>
    </citation>
    <scope>NUCLEOTIDE SEQUENCE</scope>
</reference>
<gene>
    <name evidence="6" type="ORF">OLC1_LOCUS7156</name>
</gene>
<protein>
    <submittedName>
        <fullName evidence="6">OLC1v1032528C7</fullName>
    </submittedName>
</protein>
<keyword evidence="3" id="KW-0862">Zinc</keyword>
<keyword evidence="7" id="KW-1185">Reference proteome</keyword>
<proteinExistence type="predicted"/>
<keyword evidence="2 4" id="KW-0863">Zinc-finger</keyword>
<organism evidence="6 7">
    <name type="scientific">Oldenlandia corymbosa var. corymbosa</name>
    <dbReference type="NCBI Taxonomy" id="529605"/>
    <lineage>
        <taxon>Eukaryota</taxon>
        <taxon>Viridiplantae</taxon>
        <taxon>Streptophyta</taxon>
        <taxon>Embryophyta</taxon>
        <taxon>Tracheophyta</taxon>
        <taxon>Spermatophyta</taxon>
        <taxon>Magnoliopsida</taxon>
        <taxon>eudicotyledons</taxon>
        <taxon>Gunneridae</taxon>
        <taxon>Pentapetalae</taxon>
        <taxon>asterids</taxon>
        <taxon>lamiids</taxon>
        <taxon>Gentianales</taxon>
        <taxon>Rubiaceae</taxon>
        <taxon>Rubioideae</taxon>
        <taxon>Spermacoceae</taxon>
        <taxon>Hedyotis-Oldenlandia complex</taxon>
        <taxon>Oldenlandia</taxon>
    </lineage>
</organism>
<accession>A0AAV1CP45</accession>
<evidence type="ECO:0000256" key="2">
    <source>
        <dbReference type="ARBA" id="ARBA00022771"/>
    </source>
</evidence>
<evidence type="ECO:0000256" key="4">
    <source>
        <dbReference type="PROSITE-ProRule" id="PRU00024"/>
    </source>
</evidence>
<dbReference type="CDD" id="cd19821">
    <property type="entry name" value="Bbox1_BBX-like"/>
    <property type="match status" value="1"/>
</dbReference>
<name>A0AAV1CP45_OLDCO</name>
<feature type="domain" description="B box-type" evidence="5">
    <location>
        <begin position="1"/>
        <end position="47"/>
    </location>
</feature>